<sequence length="228" mass="24433">MSENLRAAVTGLIGLAAAAEQALLAEPQPAAGSAELWAAVPVVAHDTEFRRQQVQRLRAIRCRQAPPEFAEADHASAALYAELSAQPADAVARDSWRVAGELAEEMRLVSREDLLEPARNPWLRGRQLWLQVVVRGFWHPLGHLGEYYLGHGQPDRAVALAEHAVAAAGYVGAPARARGMASYNLACARARAGQLDEAAAALTDAITLNPDVRANARRDKDLAGIIAS</sequence>
<evidence type="ECO:0000313" key="1">
    <source>
        <dbReference type="EMBL" id="TVZ06690.1"/>
    </source>
</evidence>
<dbReference type="RefSeq" id="WP_145851443.1">
    <property type="nucleotide sequence ID" value="NZ_RPFW01000001.1"/>
</dbReference>
<dbReference type="InterPro" id="IPR011990">
    <property type="entry name" value="TPR-like_helical_dom_sf"/>
</dbReference>
<organism evidence="1 2">
    <name type="scientific">Trebonia kvetii</name>
    <dbReference type="NCBI Taxonomy" id="2480626"/>
    <lineage>
        <taxon>Bacteria</taxon>
        <taxon>Bacillati</taxon>
        <taxon>Actinomycetota</taxon>
        <taxon>Actinomycetes</taxon>
        <taxon>Streptosporangiales</taxon>
        <taxon>Treboniaceae</taxon>
        <taxon>Trebonia</taxon>
    </lineage>
</organism>
<dbReference type="Proteomes" id="UP000460272">
    <property type="component" value="Unassembled WGS sequence"/>
</dbReference>
<dbReference type="Gene3D" id="1.25.40.10">
    <property type="entry name" value="Tetratricopeptide repeat domain"/>
    <property type="match status" value="1"/>
</dbReference>
<gene>
    <name evidence="1" type="ORF">EAS64_04760</name>
</gene>
<dbReference type="SUPFAM" id="SSF48452">
    <property type="entry name" value="TPR-like"/>
    <property type="match status" value="1"/>
</dbReference>
<keyword evidence="2" id="KW-1185">Reference proteome</keyword>
<dbReference type="NCBIfam" id="NF047558">
    <property type="entry name" value="TPR_END_plus"/>
    <property type="match status" value="1"/>
</dbReference>
<accession>A0A6P2C689</accession>
<proteinExistence type="predicted"/>
<comment type="caution">
    <text evidence="1">The sequence shown here is derived from an EMBL/GenBank/DDBJ whole genome shotgun (WGS) entry which is preliminary data.</text>
</comment>
<dbReference type="AlphaFoldDB" id="A0A6P2C689"/>
<name>A0A6P2C689_9ACTN</name>
<protein>
    <submittedName>
        <fullName evidence="1">Uncharacterized protein</fullName>
    </submittedName>
</protein>
<dbReference type="EMBL" id="RPFW01000001">
    <property type="protein sequence ID" value="TVZ06690.1"/>
    <property type="molecule type" value="Genomic_DNA"/>
</dbReference>
<reference evidence="1 2" key="1">
    <citation type="submission" date="2018-11" db="EMBL/GenBank/DDBJ databases">
        <title>Trebonia kvetii gen.nov., sp.nov., a novel acidophilic actinobacterium, and proposal of the new actinobacterial family Treboniaceae fam. nov.</title>
        <authorList>
            <person name="Rapoport D."/>
            <person name="Sagova-Mareckova M."/>
            <person name="Sedlacek I."/>
            <person name="Provaznik J."/>
            <person name="Kralova S."/>
            <person name="Pavlinic D."/>
            <person name="Benes V."/>
            <person name="Kopecky J."/>
        </authorList>
    </citation>
    <scope>NUCLEOTIDE SEQUENCE [LARGE SCALE GENOMIC DNA]</scope>
    <source>
        <strain evidence="1 2">15Tr583</strain>
    </source>
</reference>
<evidence type="ECO:0000313" key="2">
    <source>
        <dbReference type="Proteomes" id="UP000460272"/>
    </source>
</evidence>